<dbReference type="Pfam" id="PF12847">
    <property type="entry name" value="Methyltransf_18"/>
    <property type="match status" value="2"/>
</dbReference>
<keyword evidence="2" id="KW-1185">Reference proteome</keyword>
<reference evidence="1 2" key="2">
    <citation type="journal article" date="2018" name="Int. J. Syst. Evol. Microbiol.">
        <title>Marinobacterium aestuarii sp. nov., a benzene-degrading marine bacterium isolated from estuary sediment.</title>
        <authorList>
            <person name="Bae S.S."/>
            <person name="Jung J."/>
            <person name="Chung D."/>
            <person name="Baek K."/>
        </authorList>
    </citation>
    <scope>NUCLEOTIDE SEQUENCE [LARGE SCALE GENOMIC DNA]</scope>
    <source>
        <strain evidence="1 2">ST58-10</strain>
    </source>
</reference>
<organism evidence="1 2">
    <name type="scientific">Marinobacterium aestuarii</name>
    <dbReference type="NCBI Taxonomy" id="1821621"/>
    <lineage>
        <taxon>Bacteria</taxon>
        <taxon>Pseudomonadati</taxon>
        <taxon>Pseudomonadota</taxon>
        <taxon>Gammaproteobacteria</taxon>
        <taxon>Oceanospirillales</taxon>
        <taxon>Oceanospirillaceae</taxon>
        <taxon>Marinobacterium</taxon>
    </lineage>
</organism>
<dbReference type="InterPro" id="IPR029063">
    <property type="entry name" value="SAM-dependent_MTases_sf"/>
</dbReference>
<dbReference type="FunFam" id="3.40.50.150:FF:000442">
    <property type="entry name" value="tRNA (Adenine22-N1)-methyltransferase TrmK"/>
    <property type="match status" value="1"/>
</dbReference>
<dbReference type="PANTHER" id="PTHR38451:SF1">
    <property type="entry name" value="TRNA (ADENINE(22)-N(1))-METHYLTRANSFERASE"/>
    <property type="match status" value="1"/>
</dbReference>
<sequence length="252" mass="27853">MTLGKRLAQIDAMVTADYAHIWDCCCDHGLLGAKLLSRHAASCIHFVDRVPALMHALEAKLQHFYPLELPQPGSQSGPEPSPPSQQPLPHWQVHCIDVAALPLQQHPGKHLVIIAGVGGDLMMQLVATIHKKHPAADIDFLLCPVQHQFALREQLIQLNFGLRTEALVEEKQRFYEVLLVCTHAVRTQDCTNISAVGEQIWQSSGGAQTKTAFGYLEKTIRHYQRIQRGNAVDVQPIIQAYQAVTVSAAAES</sequence>
<gene>
    <name evidence="1" type="ORF">A8C75_13565</name>
</gene>
<name>A0A1A9F5B8_9GAMM</name>
<dbReference type="InterPro" id="IPR016876">
    <property type="entry name" value="UCP028234"/>
</dbReference>
<dbReference type="PIRSF" id="PIRSF028234">
    <property type="entry name" value="UCP028234"/>
    <property type="match status" value="1"/>
</dbReference>
<proteinExistence type="predicted"/>
<evidence type="ECO:0008006" key="3">
    <source>
        <dbReference type="Google" id="ProtNLM"/>
    </source>
</evidence>
<dbReference type="GO" id="GO:0160105">
    <property type="term" value="F:tRNA (adenine(22)-N1)-methyltransferase activity"/>
    <property type="evidence" value="ECO:0007669"/>
    <property type="project" value="InterPro"/>
</dbReference>
<evidence type="ECO:0000313" key="1">
    <source>
        <dbReference type="EMBL" id="ANG65272.1"/>
    </source>
</evidence>
<evidence type="ECO:0000313" key="2">
    <source>
        <dbReference type="Proteomes" id="UP000078070"/>
    </source>
</evidence>
<dbReference type="Gene3D" id="3.40.50.150">
    <property type="entry name" value="Vaccinia Virus protein VP39"/>
    <property type="match status" value="1"/>
</dbReference>
<dbReference type="EMBL" id="CP015839">
    <property type="protein sequence ID" value="ANG65272.1"/>
    <property type="molecule type" value="Genomic_DNA"/>
</dbReference>
<dbReference type="Proteomes" id="UP000078070">
    <property type="component" value="Chromosome"/>
</dbReference>
<dbReference type="AlphaFoldDB" id="A0A1A9F5B8"/>
<dbReference type="STRING" id="1821621.A8C75_13565"/>
<dbReference type="OrthoDB" id="6862131at2"/>
<dbReference type="KEGG" id="mars:A8C75_13565"/>
<dbReference type="PANTHER" id="PTHR38451">
    <property type="entry name" value="TRNA (ADENINE(22)-N(1))-METHYLTRANSFERASE"/>
    <property type="match status" value="1"/>
</dbReference>
<protein>
    <recommendedName>
        <fullName evidence="3">SAM-dependent methyltransferase</fullName>
    </recommendedName>
</protein>
<accession>A0A1A9F5B8</accession>
<reference evidence="2" key="1">
    <citation type="submission" date="2016-05" db="EMBL/GenBank/DDBJ databases">
        <authorList>
            <person name="Baek K."/>
            <person name="Yang S.-J."/>
        </authorList>
    </citation>
    <scope>NUCLEOTIDE SEQUENCE [LARGE SCALE GENOMIC DNA]</scope>
    <source>
        <strain evidence="2">ST58-10</strain>
    </source>
</reference>